<comment type="caution">
    <text evidence="2">The sequence shown here is derived from an EMBL/GenBank/DDBJ whole genome shotgun (WGS) entry which is preliminary data.</text>
</comment>
<feature type="region of interest" description="Disordered" evidence="1">
    <location>
        <begin position="1"/>
        <end position="36"/>
    </location>
</feature>
<accession>A0ABS1JY04</accession>
<sequence length="174" mass="17065">MAQATAAPASGGPSASTASDPAASGGTSGATTGPSPAAAMVCGDEIRARIAQILALGAAPVPSSTWTGGLYTCTYRLPQGDLVLSVQESAEPATARTDAQAAVAALPGAAPIEGLANLGLPGYQAPAGRVSFAKDTFALTVDATALREPVGPHGISRGSLAYQVATDVLACWSE</sequence>
<evidence type="ECO:0000313" key="2">
    <source>
        <dbReference type="EMBL" id="MBL0704095.1"/>
    </source>
</evidence>
<dbReference type="RefSeq" id="WP_201896863.1">
    <property type="nucleotide sequence ID" value="NZ_JAERRC010000005.1"/>
</dbReference>
<organism evidence="2 3">
    <name type="scientific">Sinomonas cellulolyticus</name>
    <dbReference type="NCBI Taxonomy" id="2801916"/>
    <lineage>
        <taxon>Bacteria</taxon>
        <taxon>Bacillati</taxon>
        <taxon>Actinomycetota</taxon>
        <taxon>Actinomycetes</taxon>
        <taxon>Micrococcales</taxon>
        <taxon>Micrococcaceae</taxon>
        <taxon>Sinomonas</taxon>
    </lineage>
</organism>
<evidence type="ECO:0000256" key="1">
    <source>
        <dbReference type="SAM" id="MobiDB-lite"/>
    </source>
</evidence>
<name>A0ABS1JY04_9MICC</name>
<proteinExistence type="predicted"/>
<evidence type="ECO:0000313" key="3">
    <source>
        <dbReference type="Proteomes" id="UP000639051"/>
    </source>
</evidence>
<keyword evidence="3" id="KW-1185">Reference proteome</keyword>
<gene>
    <name evidence="2" type="ORF">JJE72_01075</name>
</gene>
<protein>
    <recommendedName>
        <fullName evidence="4">DUF3558 domain-containing protein</fullName>
    </recommendedName>
</protein>
<dbReference type="Proteomes" id="UP000639051">
    <property type="component" value="Unassembled WGS sequence"/>
</dbReference>
<reference evidence="2 3" key="1">
    <citation type="submission" date="2021-01" db="EMBL/GenBank/DDBJ databases">
        <title>Genome public.</title>
        <authorList>
            <person name="Liu C."/>
            <person name="Sun Q."/>
        </authorList>
    </citation>
    <scope>NUCLEOTIDE SEQUENCE [LARGE SCALE GENOMIC DNA]</scope>
    <source>
        <strain evidence="2 3">JC656</strain>
    </source>
</reference>
<evidence type="ECO:0008006" key="4">
    <source>
        <dbReference type="Google" id="ProtNLM"/>
    </source>
</evidence>
<dbReference type="EMBL" id="JAERRC010000005">
    <property type="protein sequence ID" value="MBL0704095.1"/>
    <property type="molecule type" value="Genomic_DNA"/>
</dbReference>